<proteinExistence type="predicted"/>
<protein>
    <submittedName>
        <fullName evidence="1">Uncharacterized protein</fullName>
    </submittedName>
</protein>
<name>A0A4Z2HNW7_9TELE</name>
<accession>A0A4Z2HNW7</accession>
<comment type="caution">
    <text evidence="1">The sequence shown here is derived from an EMBL/GenBank/DDBJ whole genome shotgun (WGS) entry which is preliminary data.</text>
</comment>
<evidence type="ECO:0000313" key="1">
    <source>
        <dbReference type="EMBL" id="TNN66955.1"/>
    </source>
</evidence>
<dbReference type="Proteomes" id="UP000314294">
    <property type="component" value="Unassembled WGS sequence"/>
</dbReference>
<dbReference type="AlphaFoldDB" id="A0A4Z2HNW7"/>
<keyword evidence="2" id="KW-1185">Reference proteome</keyword>
<dbReference type="EMBL" id="SRLO01000212">
    <property type="protein sequence ID" value="TNN66955.1"/>
    <property type="molecule type" value="Genomic_DNA"/>
</dbReference>
<gene>
    <name evidence="1" type="ORF">EYF80_022872</name>
</gene>
<evidence type="ECO:0000313" key="2">
    <source>
        <dbReference type="Proteomes" id="UP000314294"/>
    </source>
</evidence>
<reference evidence="1 2" key="1">
    <citation type="submission" date="2019-03" db="EMBL/GenBank/DDBJ databases">
        <title>First draft genome of Liparis tanakae, snailfish: a comprehensive survey of snailfish specific genes.</title>
        <authorList>
            <person name="Kim W."/>
            <person name="Song I."/>
            <person name="Jeong J.-H."/>
            <person name="Kim D."/>
            <person name="Kim S."/>
            <person name="Ryu S."/>
            <person name="Song J.Y."/>
            <person name="Lee S.K."/>
        </authorList>
    </citation>
    <scope>NUCLEOTIDE SEQUENCE [LARGE SCALE GENOMIC DNA]</scope>
    <source>
        <tissue evidence="1">Muscle</tissue>
    </source>
</reference>
<sequence length="124" mass="14666">MFILRNTYINVYSFNQTIILYSSFQKRLNYFKLGVNEHVIITHFHDFSRTFVIKFFSMTFPGLEMTILKFHDFSRFSMTVRTLDSVFGTGAVHVWIAERSNASQQRNSVQPLWPFFLSFSRNAS</sequence>
<organism evidence="1 2">
    <name type="scientific">Liparis tanakae</name>
    <name type="common">Tanaka's snailfish</name>
    <dbReference type="NCBI Taxonomy" id="230148"/>
    <lineage>
        <taxon>Eukaryota</taxon>
        <taxon>Metazoa</taxon>
        <taxon>Chordata</taxon>
        <taxon>Craniata</taxon>
        <taxon>Vertebrata</taxon>
        <taxon>Euteleostomi</taxon>
        <taxon>Actinopterygii</taxon>
        <taxon>Neopterygii</taxon>
        <taxon>Teleostei</taxon>
        <taxon>Neoteleostei</taxon>
        <taxon>Acanthomorphata</taxon>
        <taxon>Eupercaria</taxon>
        <taxon>Perciformes</taxon>
        <taxon>Cottioidei</taxon>
        <taxon>Cottales</taxon>
        <taxon>Liparidae</taxon>
        <taxon>Liparis</taxon>
    </lineage>
</organism>